<dbReference type="Pfam" id="PF09932">
    <property type="entry name" value="DUF2164"/>
    <property type="match status" value="1"/>
</dbReference>
<gene>
    <name evidence="1" type="ORF">D1Z90_04670</name>
</gene>
<protein>
    <submittedName>
        <fullName evidence="1">DUF2164 domain-containing protein</fullName>
    </submittedName>
</protein>
<proteinExistence type="predicted"/>
<dbReference type="RefSeq" id="WP_119909587.1">
    <property type="nucleotide sequence ID" value="NZ_QZCH01000003.1"/>
</dbReference>
<accession>A0A418YI93</accession>
<keyword evidence="2" id="KW-1185">Reference proteome</keyword>
<dbReference type="InterPro" id="IPR018680">
    <property type="entry name" value="DUF2164"/>
</dbReference>
<dbReference type="OrthoDB" id="6629495at2"/>
<organism evidence="1 2">
    <name type="scientific">Motilimonas pumila</name>
    <dbReference type="NCBI Taxonomy" id="2303987"/>
    <lineage>
        <taxon>Bacteria</taxon>
        <taxon>Pseudomonadati</taxon>
        <taxon>Pseudomonadota</taxon>
        <taxon>Gammaproteobacteria</taxon>
        <taxon>Alteromonadales</taxon>
        <taxon>Alteromonadales genera incertae sedis</taxon>
        <taxon>Motilimonas</taxon>
    </lineage>
</organism>
<name>A0A418YI93_9GAMM</name>
<dbReference type="Proteomes" id="UP000283255">
    <property type="component" value="Unassembled WGS sequence"/>
</dbReference>
<evidence type="ECO:0000313" key="2">
    <source>
        <dbReference type="Proteomes" id="UP000283255"/>
    </source>
</evidence>
<dbReference type="EMBL" id="QZCH01000003">
    <property type="protein sequence ID" value="RJG49941.1"/>
    <property type="molecule type" value="Genomic_DNA"/>
</dbReference>
<reference evidence="1 2" key="2">
    <citation type="submission" date="2019-01" db="EMBL/GenBank/DDBJ databases">
        <title>Motilimonas pumilus sp. nov., isolated from the gut of sea cucumber (Apostichopus japonicus).</title>
        <authorList>
            <person name="Wang F.-Q."/>
            <person name="Ren L.-H."/>
            <person name="Lin Y.-W."/>
            <person name="Sun G.-H."/>
            <person name="Du Z.-J."/>
            <person name="Zhao J.-X."/>
            <person name="Liu X.-J."/>
            <person name="Liu L.-J."/>
        </authorList>
    </citation>
    <scope>NUCLEOTIDE SEQUENCE [LARGE SCALE GENOMIC DNA]</scope>
    <source>
        <strain evidence="1 2">PLHSC7-2</strain>
    </source>
</reference>
<dbReference type="AlphaFoldDB" id="A0A418YI93"/>
<sequence length="81" mass="9227">MKLSRAQLELLTHQVTQHFEDELQQDIGQFEAEFLIEFFCDKIGPHYYNKGLSDASVTVSQRAELIVEAIEELTQADALAD</sequence>
<comment type="caution">
    <text evidence="1">The sequence shown here is derived from an EMBL/GenBank/DDBJ whole genome shotgun (WGS) entry which is preliminary data.</text>
</comment>
<reference evidence="1 2" key="1">
    <citation type="submission" date="2018-09" db="EMBL/GenBank/DDBJ databases">
        <authorList>
            <person name="Wang F."/>
        </authorList>
    </citation>
    <scope>NUCLEOTIDE SEQUENCE [LARGE SCALE GENOMIC DNA]</scope>
    <source>
        <strain evidence="1 2">PLHSC7-2</strain>
    </source>
</reference>
<evidence type="ECO:0000313" key="1">
    <source>
        <dbReference type="EMBL" id="RJG49941.1"/>
    </source>
</evidence>